<keyword evidence="3" id="KW-1185">Reference proteome</keyword>
<evidence type="ECO:0000313" key="2">
    <source>
        <dbReference type="EMBL" id="KAF3443803.1"/>
    </source>
</evidence>
<evidence type="ECO:0000313" key="3">
    <source>
        <dbReference type="Proteomes" id="UP000796880"/>
    </source>
</evidence>
<comment type="caution">
    <text evidence="2">The sequence shown here is derived from an EMBL/GenBank/DDBJ whole genome shotgun (WGS) entry which is preliminary data.</text>
</comment>
<proteinExistence type="predicted"/>
<dbReference type="EMBL" id="VOIH02000006">
    <property type="protein sequence ID" value="KAF3443803.1"/>
    <property type="molecule type" value="Genomic_DNA"/>
</dbReference>
<dbReference type="OrthoDB" id="1165906at2759"/>
<dbReference type="Proteomes" id="UP000796880">
    <property type="component" value="Unassembled WGS sequence"/>
</dbReference>
<feature type="domain" description="Zinc knuckle CX2CX4HX4C" evidence="1">
    <location>
        <begin position="31"/>
        <end position="59"/>
    </location>
</feature>
<reference evidence="2" key="1">
    <citation type="submission" date="2020-03" db="EMBL/GenBank/DDBJ databases">
        <title>A high-quality chromosome-level genome assembly of a woody plant with both climbing and erect habits, Rhamnella rubrinervis.</title>
        <authorList>
            <person name="Lu Z."/>
            <person name="Yang Y."/>
            <person name="Zhu X."/>
            <person name="Sun Y."/>
        </authorList>
    </citation>
    <scope>NUCLEOTIDE SEQUENCE</scope>
    <source>
        <strain evidence="2">BYM</strain>
        <tissue evidence="2">Leaf</tissue>
    </source>
</reference>
<dbReference type="Pfam" id="PF14392">
    <property type="entry name" value="zf-CCHC_4"/>
    <property type="match status" value="1"/>
</dbReference>
<organism evidence="2 3">
    <name type="scientific">Rhamnella rubrinervis</name>
    <dbReference type="NCBI Taxonomy" id="2594499"/>
    <lineage>
        <taxon>Eukaryota</taxon>
        <taxon>Viridiplantae</taxon>
        <taxon>Streptophyta</taxon>
        <taxon>Embryophyta</taxon>
        <taxon>Tracheophyta</taxon>
        <taxon>Spermatophyta</taxon>
        <taxon>Magnoliopsida</taxon>
        <taxon>eudicotyledons</taxon>
        <taxon>Gunneridae</taxon>
        <taxon>Pentapetalae</taxon>
        <taxon>rosids</taxon>
        <taxon>fabids</taxon>
        <taxon>Rosales</taxon>
        <taxon>Rhamnaceae</taxon>
        <taxon>rhamnoid group</taxon>
        <taxon>Rhamneae</taxon>
        <taxon>Rhamnella</taxon>
    </lineage>
</organism>
<name>A0A8K0H1D8_9ROSA</name>
<accession>A0A8K0H1D8</accession>
<dbReference type="AlphaFoldDB" id="A0A8K0H1D8"/>
<dbReference type="InterPro" id="IPR025836">
    <property type="entry name" value="Zn_knuckle_CX2CX4HX4C"/>
</dbReference>
<sequence length="266" mass="29448">MVAQCYLRVRIDVQVEHPLPPGFFQAQDDGLERWIQFKFERLSDFCFKCGMFDHVIGCCSIAEPSTVKSSFGVVSRLYGLWLRAGVTGGVVFVNLKTSDDLSTKVATDVAALNLIMTGPSKCSFLSMPPEGMETVNNSEKSYEEEMVEKHRRGNLLHLDLKGLEEEIKVWLGLGPGCIRPAFGLARPSCNGVGSKKREALLFLEGSSREGIMDRRSVGYVMDQGTNEDTNEVELAEVNNDMELLGLLAEVDLTNSKRRESEGATNI</sequence>
<protein>
    <recommendedName>
        <fullName evidence="1">Zinc knuckle CX2CX4HX4C domain-containing protein</fullName>
    </recommendedName>
</protein>
<evidence type="ECO:0000259" key="1">
    <source>
        <dbReference type="Pfam" id="PF14392"/>
    </source>
</evidence>
<gene>
    <name evidence="2" type="ORF">FNV43_RR13493</name>
</gene>